<dbReference type="AlphaFoldDB" id="A0AAD5XB31"/>
<evidence type="ECO:0000256" key="2">
    <source>
        <dbReference type="ARBA" id="ARBA00022645"/>
    </source>
</evidence>
<dbReference type="InterPro" id="IPR018202">
    <property type="entry name" value="Ser_caboxypep_ser_AS"/>
</dbReference>
<comment type="caution">
    <text evidence="8">The sequence shown here is derived from an EMBL/GenBank/DDBJ whole genome shotgun (WGS) entry which is preliminary data.</text>
</comment>
<keyword evidence="5 7" id="KW-0378">Hydrolase</keyword>
<comment type="similarity">
    <text evidence="1 7">Belongs to the peptidase S10 family.</text>
</comment>
<evidence type="ECO:0000313" key="9">
    <source>
        <dbReference type="Proteomes" id="UP001211907"/>
    </source>
</evidence>
<dbReference type="SUPFAM" id="SSF53474">
    <property type="entry name" value="alpha/beta-Hydrolases"/>
    <property type="match status" value="1"/>
</dbReference>
<protein>
    <recommendedName>
        <fullName evidence="7">Carboxypeptidase</fullName>
        <ecNumber evidence="7">3.4.16.-</ecNumber>
    </recommendedName>
</protein>
<dbReference type="PANTHER" id="PTHR11802">
    <property type="entry name" value="SERINE PROTEASE FAMILY S10 SERINE CARBOXYPEPTIDASE"/>
    <property type="match status" value="1"/>
</dbReference>
<evidence type="ECO:0000256" key="4">
    <source>
        <dbReference type="ARBA" id="ARBA00022729"/>
    </source>
</evidence>
<dbReference type="InterPro" id="IPR001563">
    <property type="entry name" value="Peptidase_S10"/>
</dbReference>
<reference evidence="8" key="1">
    <citation type="submission" date="2020-05" db="EMBL/GenBank/DDBJ databases">
        <title>Phylogenomic resolution of chytrid fungi.</title>
        <authorList>
            <person name="Stajich J.E."/>
            <person name="Amses K."/>
            <person name="Simmons R."/>
            <person name="Seto K."/>
            <person name="Myers J."/>
            <person name="Bonds A."/>
            <person name="Quandt C.A."/>
            <person name="Barry K."/>
            <person name="Liu P."/>
            <person name="Grigoriev I."/>
            <person name="Longcore J.E."/>
            <person name="James T.Y."/>
        </authorList>
    </citation>
    <scope>NUCLEOTIDE SEQUENCE</scope>
    <source>
        <strain evidence="8">JEL0513</strain>
    </source>
</reference>
<name>A0AAD5XB31_9FUNG</name>
<proteinExistence type="inferred from homology"/>
<dbReference type="Pfam" id="PF00450">
    <property type="entry name" value="Peptidase_S10"/>
    <property type="match status" value="1"/>
</dbReference>
<keyword evidence="3 7" id="KW-0645">Protease</keyword>
<accession>A0AAD5XB31</accession>
<evidence type="ECO:0000256" key="5">
    <source>
        <dbReference type="ARBA" id="ARBA00022801"/>
    </source>
</evidence>
<sequence length="507" mass="55210">MRVTSLMTTSALALTLALVAPSGVLGAALFNSHQNPLVLQGVNGVSGSSGSSSGLLTSAAGPYTMFQHSAVPGYAMRAKELKLCDKNVKQSAGYFDVNGKHFFFWFFESRHKPSSDPLILWLNGGPGCSSLTGLFMELGPCSVSEGGKDTPINKNSWNSNANIIFLDQPTTVGFSYSDNANEDVSNTADAAQDVYNFLQLFLQANTKFASSPFHVTGESYAGHYIPAIASAILAGNADVGAPDSDEGLLEINLASIAIGNGLTDPEVQYAYYSEYACGNPYGPVFEQSECDTIASKYGTCKSLIGGCYRFQTAFTCVPGAIYCNSAMISPFQNTGLNIYDIRKECDSSNPLCYTILNDIEAYLNRADVQKELGVDVEYKGCNMQVNQRFMLAGDWMRPYVNLIPEIINDGVKVLIYAGDADFICNYMGNRAWTLELDWFGKDGFNEAPELDWVSKTTGRKAGIFRTYGELTYLTVYEAGHMVPYDQPEHSIEFINQWILGGNATFVL</sequence>
<dbReference type="PANTHER" id="PTHR11802:SF113">
    <property type="entry name" value="SERINE CARBOXYPEPTIDASE CTSA-4.1"/>
    <property type="match status" value="1"/>
</dbReference>
<dbReference type="EMBL" id="JADGJH010001302">
    <property type="protein sequence ID" value="KAJ3115287.1"/>
    <property type="molecule type" value="Genomic_DNA"/>
</dbReference>
<keyword evidence="6" id="KW-0325">Glycoprotein</keyword>
<dbReference type="Gene3D" id="3.40.50.1820">
    <property type="entry name" value="alpha/beta hydrolase"/>
    <property type="match status" value="1"/>
</dbReference>
<dbReference type="Gene3D" id="1.10.287.410">
    <property type="match status" value="1"/>
</dbReference>
<evidence type="ECO:0000256" key="7">
    <source>
        <dbReference type="RuleBase" id="RU361156"/>
    </source>
</evidence>
<keyword evidence="4 7" id="KW-0732">Signal</keyword>
<feature type="chain" id="PRO_5041774365" description="Carboxypeptidase" evidence="7">
    <location>
        <begin position="27"/>
        <end position="507"/>
    </location>
</feature>
<dbReference type="GO" id="GO:0000324">
    <property type="term" value="C:fungal-type vacuole"/>
    <property type="evidence" value="ECO:0007669"/>
    <property type="project" value="TreeGrafter"/>
</dbReference>
<evidence type="ECO:0000256" key="1">
    <source>
        <dbReference type="ARBA" id="ARBA00009431"/>
    </source>
</evidence>
<gene>
    <name evidence="8" type="ORF">HK100_001411</name>
</gene>
<keyword evidence="9" id="KW-1185">Reference proteome</keyword>
<dbReference type="EC" id="3.4.16.-" evidence="7"/>
<dbReference type="Proteomes" id="UP001211907">
    <property type="component" value="Unassembled WGS sequence"/>
</dbReference>
<evidence type="ECO:0000256" key="6">
    <source>
        <dbReference type="ARBA" id="ARBA00023180"/>
    </source>
</evidence>
<dbReference type="GO" id="GO:0006508">
    <property type="term" value="P:proteolysis"/>
    <property type="evidence" value="ECO:0007669"/>
    <property type="project" value="UniProtKB-KW"/>
</dbReference>
<evidence type="ECO:0000313" key="8">
    <source>
        <dbReference type="EMBL" id="KAJ3115287.1"/>
    </source>
</evidence>
<dbReference type="PRINTS" id="PR00724">
    <property type="entry name" value="CRBOXYPTASEC"/>
</dbReference>
<feature type="signal peptide" evidence="7">
    <location>
        <begin position="1"/>
        <end position="26"/>
    </location>
</feature>
<keyword evidence="2 7" id="KW-0121">Carboxypeptidase</keyword>
<evidence type="ECO:0000256" key="3">
    <source>
        <dbReference type="ARBA" id="ARBA00022670"/>
    </source>
</evidence>
<dbReference type="PROSITE" id="PS00131">
    <property type="entry name" value="CARBOXYPEPT_SER_SER"/>
    <property type="match status" value="1"/>
</dbReference>
<dbReference type="GO" id="GO:0004185">
    <property type="term" value="F:serine-type carboxypeptidase activity"/>
    <property type="evidence" value="ECO:0007669"/>
    <property type="project" value="UniProtKB-UniRule"/>
</dbReference>
<dbReference type="InterPro" id="IPR029058">
    <property type="entry name" value="AB_hydrolase_fold"/>
</dbReference>
<organism evidence="8 9">
    <name type="scientific">Physocladia obscura</name>
    <dbReference type="NCBI Taxonomy" id="109957"/>
    <lineage>
        <taxon>Eukaryota</taxon>
        <taxon>Fungi</taxon>
        <taxon>Fungi incertae sedis</taxon>
        <taxon>Chytridiomycota</taxon>
        <taxon>Chytridiomycota incertae sedis</taxon>
        <taxon>Chytridiomycetes</taxon>
        <taxon>Chytridiales</taxon>
        <taxon>Chytriomycetaceae</taxon>
        <taxon>Physocladia</taxon>
    </lineage>
</organism>